<keyword evidence="3" id="KW-1185">Reference proteome</keyword>
<organism evidence="2 3">
    <name type="scientific">Venturia inaequalis</name>
    <name type="common">Apple scab fungus</name>
    <dbReference type="NCBI Taxonomy" id="5025"/>
    <lineage>
        <taxon>Eukaryota</taxon>
        <taxon>Fungi</taxon>
        <taxon>Dikarya</taxon>
        <taxon>Ascomycota</taxon>
        <taxon>Pezizomycotina</taxon>
        <taxon>Dothideomycetes</taxon>
        <taxon>Pleosporomycetidae</taxon>
        <taxon>Venturiales</taxon>
        <taxon>Venturiaceae</taxon>
        <taxon>Venturia</taxon>
    </lineage>
</organism>
<dbReference type="Proteomes" id="UP000490939">
    <property type="component" value="Unassembled WGS sequence"/>
</dbReference>
<evidence type="ECO:0000313" key="2">
    <source>
        <dbReference type="EMBL" id="KAE9964603.1"/>
    </source>
</evidence>
<dbReference type="EMBL" id="WNWR01001189">
    <property type="protein sequence ID" value="KAE9964603.1"/>
    <property type="molecule type" value="Genomic_DNA"/>
</dbReference>
<feature type="region of interest" description="Disordered" evidence="1">
    <location>
        <begin position="44"/>
        <end position="73"/>
    </location>
</feature>
<feature type="compositionally biased region" description="Polar residues" evidence="1">
    <location>
        <begin position="58"/>
        <end position="67"/>
    </location>
</feature>
<dbReference type="AlphaFoldDB" id="A0A8H3U7K9"/>
<evidence type="ECO:0000256" key="1">
    <source>
        <dbReference type="SAM" id="MobiDB-lite"/>
    </source>
</evidence>
<evidence type="ECO:0000313" key="3">
    <source>
        <dbReference type="Proteomes" id="UP000490939"/>
    </source>
</evidence>
<protein>
    <submittedName>
        <fullName evidence="2">Uncharacterized protein</fullName>
    </submittedName>
</protein>
<reference evidence="2 3" key="1">
    <citation type="submission" date="2019-07" db="EMBL/GenBank/DDBJ databases">
        <title>Venturia inaequalis Genome Resource.</title>
        <authorList>
            <person name="Lichtner F.J."/>
        </authorList>
    </citation>
    <scope>NUCLEOTIDE SEQUENCE [LARGE SCALE GENOMIC DNA]</scope>
    <source>
        <strain evidence="2 3">DMI_063113</strain>
    </source>
</reference>
<accession>A0A8H3U7K9</accession>
<gene>
    <name evidence="2" type="ORF">EG327_000855</name>
</gene>
<proteinExistence type="predicted"/>
<comment type="caution">
    <text evidence="2">The sequence shown here is derived from an EMBL/GenBank/DDBJ whole genome shotgun (WGS) entry which is preliminary data.</text>
</comment>
<name>A0A8H3U7K9_VENIN</name>
<sequence>MASTRTVKATEVILNSPNDWEDWYTRLKAKAIRAEIWEYMNDEAAPNTASKPPKPEIPTTTDACNRNTRSEGYAAPTMTNLTKEERSILSLLNSQYSNEMTVYRILTSRLFDATEDIPATISRGYNSLIKNYTSARAIL</sequence>